<dbReference type="NCBIfam" id="NF037970">
    <property type="entry name" value="vanZ_1"/>
    <property type="match status" value="1"/>
</dbReference>
<dbReference type="OrthoDB" id="5472246at2"/>
<keyword evidence="1" id="KW-0472">Membrane</keyword>
<dbReference type="PANTHER" id="PTHR28008:SF1">
    <property type="entry name" value="DOMAIN PROTEIN, PUTATIVE (AFU_ORTHOLOGUE AFUA_3G10980)-RELATED"/>
    <property type="match status" value="1"/>
</dbReference>
<accession>A0A444HFE4</accession>
<feature type="transmembrane region" description="Helical" evidence="1">
    <location>
        <begin position="71"/>
        <end position="93"/>
    </location>
</feature>
<keyword evidence="1" id="KW-0812">Transmembrane</keyword>
<dbReference type="AlphaFoldDB" id="A0A444HFE4"/>
<feature type="domain" description="VanZ-like" evidence="2">
    <location>
        <begin position="38"/>
        <end position="119"/>
    </location>
</feature>
<proteinExistence type="predicted"/>
<name>A0A444HFE4_9FLAO</name>
<comment type="caution">
    <text evidence="3">The sequence shown here is derived from an EMBL/GenBank/DDBJ whole genome shotgun (WGS) entry which is preliminary data.</text>
</comment>
<evidence type="ECO:0000313" key="4">
    <source>
        <dbReference type="Proteomes" id="UP000287527"/>
    </source>
</evidence>
<dbReference type="Pfam" id="PF04892">
    <property type="entry name" value="VanZ"/>
    <property type="match status" value="1"/>
</dbReference>
<dbReference type="RefSeq" id="WP_128388174.1">
    <property type="nucleotide sequence ID" value="NZ_SBII01000001.1"/>
</dbReference>
<dbReference type="EMBL" id="SBII01000001">
    <property type="protein sequence ID" value="RWX03619.1"/>
    <property type="molecule type" value="Genomic_DNA"/>
</dbReference>
<evidence type="ECO:0000259" key="2">
    <source>
        <dbReference type="Pfam" id="PF04892"/>
    </source>
</evidence>
<keyword evidence="4" id="KW-1185">Reference proteome</keyword>
<dbReference type="InterPro" id="IPR006976">
    <property type="entry name" value="VanZ-like"/>
</dbReference>
<feature type="transmembrane region" description="Helical" evidence="1">
    <location>
        <begin position="99"/>
        <end position="119"/>
    </location>
</feature>
<dbReference type="PANTHER" id="PTHR28008">
    <property type="entry name" value="DOMAIN PROTEIN, PUTATIVE (AFU_ORTHOLOGUE AFUA_3G10980)-RELATED"/>
    <property type="match status" value="1"/>
</dbReference>
<gene>
    <name evidence="3" type="ORF">EPI11_01445</name>
</gene>
<evidence type="ECO:0000256" key="1">
    <source>
        <dbReference type="SAM" id="Phobius"/>
    </source>
</evidence>
<dbReference type="Proteomes" id="UP000287527">
    <property type="component" value="Unassembled WGS sequence"/>
</dbReference>
<reference evidence="3 4" key="1">
    <citation type="submission" date="2019-01" db="EMBL/GenBank/DDBJ databases">
        <title>Flavobacterium sp. nov.,isolated from freshwater.</title>
        <authorList>
            <person name="Zhang R."/>
            <person name="Du Z.-J."/>
        </authorList>
    </citation>
    <scope>NUCLEOTIDE SEQUENCE [LARGE SCALE GENOMIC DNA]</scope>
    <source>
        <strain evidence="3 4">1E403</strain>
    </source>
</reference>
<evidence type="ECO:0000313" key="3">
    <source>
        <dbReference type="EMBL" id="RWX03619.1"/>
    </source>
</evidence>
<keyword evidence="1" id="KW-1133">Transmembrane helix</keyword>
<feature type="transmembrane region" description="Helical" evidence="1">
    <location>
        <begin position="41"/>
        <end position="59"/>
    </location>
</feature>
<organism evidence="3 4">
    <name type="scientific">Flavobacterium cerinum</name>
    <dbReference type="NCBI Taxonomy" id="2502784"/>
    <lineage>
        <taxon>Bacteria</taxon>
        <taxon>Pseudomonadati</taxon>
        <taxon>Bacteroidota</taxon>
        <taxon>Flavobacteriia</taxon>
        <taxon>Flavobacteriales</taxon>
        <taxon>Flavobacteriaceae</taxon>
        <taxon>Flavobacterium</taxon>
    </lineage>
</organism>
<protein>
    <submittedName>
        <fullName evidence="3">VanZ family protein</fullName>
    </submittedName>
</protein>
<sequence>MHNKFLWAAIVWTLFLTYFCLTGSSQIPQANWLNIPNKDKAVHFIFYFVFTLLWCLYFWSKKNYSYSKTIVLTFFMAVVYGIIIEVCQGAFTADRSADIMDVLANTAGSALAVLVLWFLKKKKQ</sequence>